<dbReference type="Pfam" id="PF00275">
    <property type="entry name" value="EPSP_synthase"/>
    <property type="match status" value="1"/>
</dbReference>
<dbReference type="PaxDb" id="1114965-Spaf_0844"/>
<dbReference type="GO" id="GO:0019277">
    <property type="term" value="P:UDP-N-acetylgalactosamine biosynthetic process"/>
    <property type="evidence" value="ECO:0007669"/>
    <property type="project" value="InterPro"/>
</dbReference>
<dbReference type="NCBIfam" id="TIGR01072">
    <property type="entry name" value="murA"/>
    <property type="match status" value="1"/>
</dbReference>
<feature type="binding site" evidence="12">
    <location>
        <position position="336"/>
    </location>
    <ligand>
        <name>UDP-N-acetyl-alpha-D-glucosamine</name>
        <dbReference type="ChEBI" id="CHEBI:57705"/>
    </ligand>
</feature>
<dbReference type="HOGENOM" id="CLU_027387_0_0_9"/>
<comment type="catalytic activity">
    <reaction evidence="11 12">
        <text>phosphoenolpyruvate + UDP-N-acetyl-alpha-D-glucosamine = UDP-N-acetyl-3-O-(1-carboxyvinyl)-alpha-D-glucosamine + phosphate</text>
        <dbReference type="Rhea" id="RHEA:18681"/>
        <dbReference type="ChEBI" id="CHEBI:43474"/>
        <dbReference type="ChEBI" id="CHEBI:57705"/>
        <dbReference type="ChEBI" id="CHEBI:58702"/>
        <dbReference type="ChEBI" id="CHEBI:68483"/>
        <dbReference type="EC" id="2.5.1.7"/>
    </reaction>
</comment>
<dbReference type="AlphaFoldDB" id="I1ZLC2"/>
<keyword evidence="8 12" id="KW-0131">Cell cycle</keyword>
<feature type="modified residue" description="2-(S-cysteinyl)pyruvic acid O-phosphothioketal" evidence="12">
    <location>
        <position position="124"/>
    </location>
</feature>
<dbReference type="eggNOG" id="COG0766">
    <property type="taxonomic scope" value="Bacteria"/>
</dbReference>
<evidence type="ECO:0000256" key="8">
    <source>
        <dbReference type="ARBA" id="ARBA00023306"/>
    </source>
</evidence>
<feature type="domain" description="Enolpyruvate transferase" evidence="13">
    <location>
        <begin position="15"/>
        <end position="415"/>
    </location>
</feature>
<organism evidence="14 15">
    <name type="scientific">Streptococcus parasanguinis FW213</name>
    <dbReference type="NCBI Taxonomy" id="1114965"/>
    <lineage>
        <taxon>Bacteria</taxon>
        <taxon>Bacillati</taxon>
        <taxon>Bacillota</taxon>
        <taxon>Bacilli</taxon>
        <taxon>Lactobacillales</taxon>
        <taxon>Streptococcaceae</taxon>
        <taxon>Streptococcus</taxon>
    </lineage>
</organism>
<dbReference type="InterPro" id="IPR050068">
    <property type="entry name" value="MurA_subfamily"/>
</dbReference>
<evidence type="ECO:0000256" key="3">
    <source>
        <dbReference type="ARBA" id="ARBA00022490"/>
    </source>
</evidence>
<evidence type="ECO:0000256" key="4">
    <source>
        <dbReference type="ARBA" id="ARBA00022618"/>
    </source>
</evidence>
<proteinExistence type="inferred from homology"/>
<dbReference type="GO" id="GO:0008760">
    <property type="term" value="F:UDP-N-acetylglucosamine 1-carboxyvinyltransferase activity"/>
    <property type="evidence" value="ECO:0007669"/>
    <property type="project" value="UniProtKB-UniRule"/>
</dbReference>
<dbReference type="NCBIfam" id="NF006873">
    <property type="entry name" value="PRK09369.1"/>
    <property type="match status" value="1"/>
</dbReference>
<feature type="binding site" evidence="12">
    <location>
        <begin position="129"/>
        <end position="133"/>
    </location>
    <ligand>
        <name>UDP-N-acetyl-alpha-D-glucosamine</name>
        <dbReference type="ChEBI" id="CHEBI:57705"/>
    </ligand>
</feature>
<dbReference type="HAMAP" id="MF_00111">
    <property type="entry name" value="MurA"/>
    <property type="match status" value="1"/>
</dbReference>
<dbReference type="PATRIC" id="fig|1114965.3.peg.815"/>
<dbReference type="GO" id="GO:0051301">
    <property type="term" value="P:cell division"/>
    <property type="evidence" value="ECO:0007669"/>
    <property type="project" value="UniProtKB-KW"/>
</dbReference>
<dbReference type="UniPathway" id="UPA00219"/>
<evidence type="ECO:0000313" key="15">
    <source>
        <dbReference type="Proteomes" id="UP000002865"/>
    </source>
</evidence>
<dbReference type="CDD" id="cd01555">
    <property type="entry name" value="UdpNAET"/>
    <property type="match status" value="1"/>
</dbReference>
<keyword evidence="12" id="KW-0670">Pyruvate</keyword>
<accession>I1ZLC2</accession>
<feature type="active site" description="Proton donor" evidence="12">
    <location>
        <position position="124"/>
    </location>
</feature>
<evidence type="ECO:0000256" key="7">
    <source>
        <dbReference type="ARBA" id="ARBA00022984"/>
    </source>
</evidence>
<dbReference type="PANTHER" id="PTHR43783">
    <property type="entry name" value="UDP-N-ACETYLGLUCOSAMINE 1-CARBOXYVINYLTRANSFERASE"/>
    <property type="match status" value="1"/>
</dbReference>
<dbReference type="InterPro" id="IPR001986">
    <property type="entry name" value="Enolpyruvate_Tfrase_dom"/>
</dbReference>
<evidence type="ECO:0000313" key="14">
    <source>
        <dbReference type="EMBL" id="AFJ25846.1"/>
    </source>
</evidence>
<keyword evidence="4 12" id="KW-0132">Cell division</keyword>
<keyword evidence="3 12" id="KW-0963">Cytoplasm</keyword>
<evidence type="ECO:0000256" key="9">
    <source>
        <dbReference type="ARBA" id="ARBA00023316"/>
    </source>
</evidence>
<gene>
    <name evidence="12" type="primary">murA</name>
    <name evidence="14" type="synonym">murA2</name>
    <name evidence="14" type="ORF">Spaf_0844</name>
</gene>
<dbReference type="GO" id="GO:0008360">
    <property type="term" value="P:regulation of cell shape"/>
    <property type="evidence" value="ECO:0007669"/>
    <property type="project" value="UniProtKB-KW"/>
</dbReference>
<dbReference type="InterPro" id="IPR005750">
    <property type="entry name" value="UDP_GlcNAc_COvinyl_MurA"/>
</dbReference>
<name>I1ZLC2_STRPA</name>
<feature type="binding site" evidence="12">
    <location>
        <position position="314"/>
    </location>
    <ligand>
        <name>UDP-N-acetyl-alpha-D-glucosamine</name>
        <dbReference type="ChEBI" id="CHEBI:57705"/>
    </ligand>
</feature>
<dbReference type="GO" id="GO:0071555">
    <property type="term" value="P:cell wall organization"/>
    <property type="evidence" value="ECO:0007669"/>
    <property type="project" value="UniProtKB-KW"/>
</dbReference>
<comment type="function">
    <text evidence="12">Cell wall formation. Adds enolpyruvyl to UDP-N-acetylglucosamine.</text>
</comment>
<dbReference type="InterPro" id="IPR013792">
    <property type="entry name" value="RNA3'P_cycl/enolpyr_Trfase_a/b"/>
</dbReference>
<dbReference type="InterPro" id="IPR036968">
    <property type="entry name" value="Enolpyruvate_Tfrase_sf"/>
</dbReference>
<dbReference type="GO" id="GO:0005737">
    <property type="term" value="C:cytoplasm"/>
    <property type="evidence" value="ECO:0007669"/>
    <property type="project" value="UniProtKB-SubCell"/>
</dbReference>
<dbReference type="Gene3D" id="3.65.10.10">
    <property type="entry name" value="Enolpyruvate transferase domain"/>
    <property type="match status" value="2"/>
</dbReference>
<comment type="pathway">
    <text evidence="2 12">Cell wall biogenesis; peptidoglycan biosynthesis.</text>
</comment>
<dbReference type="EMBL" id="CP003122">
    <property type="protein sequence ID" value="AFJ25846.1"/>
    <property type="molecule type" value="Genomic_DNA"/>
</dbReference>
<comment type="caution">
    <text evidence="12">Lacks conserved residue(s) required for the propagation of feature annotation.</text>
</comment>
<dbReference type="STRING" id="1114965.Spaf_0844"/>
<keyword evidence="6 12" id="KW-0133">Cell shape</keyword>
<evidence type="ECO:0000256" key="10">
    <source>
        <dbReference type="ARBA" id="ARBA00038367"/>
    </source>
</evidence>
<comment type="subcellular location">
    <subcellularLocation>
        <location evidence="1 12">Cytoplasm</location>
    </subcellularLocation>
</comment>
<dbReference type="KEGG" id="scf:Spaf_0844"/>
<keyword evidence="5 12" id="KW-0808">Transferase</keyword>
<comment type="similarity">
    <text evidence="10 12">Belongs to the EPSP synthase family. MurA subfamily.</text>
</comment>
<keyword evidence="7 12" id="KW-0573">Peptidoglycan synthesis</keyword>
<dbReference type="SUPFAM" id="SSF55205">
    <property type="entry name" value="EPT/RTPC-like"/>
    <property type="match status" value="1"/>
</dbReference>
<dbReference type="FunFam" id="3.65.10.10:FF:000001">
    <property type="entry name" value="UDP-N-acetylglucosamine 1-carboxyvinyltransferase"/>
    <property type="match status" value="1"/>
</dbReference>
<dbReference type="PANTHER" id="PTHR43783:SF2">
    <property type="entry name" value="UDP-N-ACETYLGLUCOSAMINE 1-CARBOXYVINYLTRANSFERASE 2"/>
    <property type="match status" value="1"/>
</dbReference>
<feature type="binding site" evidence="12">
    <location>
        <begin position="30"/>
        <end position="31"/>
    </location>
    <ligand>
        <name>phosphoenolpyruvate</name>
        <dbReference type="ChEBI" id="CHEBI:58702"/>
    </ligand>
</feature>
<sequence>MKELIIIKMKKIVINGGRPLKGEVTISGAKNSVVALIPATILADDIVTLDGVPDISDVASLIEIMTIMGAKIERKEDSLIIDPRGVKDMPMPFGKINSLRASYYFYGSLLGRYGQATVGLPGGCDLGPRPIDLHLKAFEAMGAAMTMDGSSMKLATDGKPLQGANIYMDTVSVGATINTILAAVKAKGRTVIENAAREPEIIDVVTLLNNMGAHIRGAGTDIIIIDGVPHLHGTRHQVIPDRIEAGTYIALAAAIGEGIQINNVLYEHLESYIAKLEEMGVRMTISEDSIFVEKQTDLKAIQIKTSPYPGFATDLQQPITPLLLTAAGRGRIVDTIYEKRVNHVPELAKMGATILTLNDHIIYEGPNQLTGSSVKATDLRAGAALVIAGLMASGTTEITNVEYILRGYSDIIHKLTQLGADIQLIEE</sequence>
<evidence type="ECO:0000256" key="5">
    <source>
        <dbReference type="ARBA" id="ARBA00022679"/>
    </source>
</evidence>
<dbReference type="Proteomes" id="UP000002865">
    <property type="component" value="Chromosome"/>
</dbReference>
<evidence type="ECO:0000256" key="12">
    <source>
        <dbReference type="HAMAP-Rule" id="MF_00111"/>
    </source>
</evidence>
<protein>
    <recommendedName>
        <fullName evidence="12">UDP-N-acetylglucosamine 1-carboxyvinyltransferase</fullName>
        <ecNumber evidence="12">2.5.1.7</ecNumber>
    </recommendedName>
    <alternativeName>
        <fullName evidence="12">Enoylpyruvate transferase</fullName>
    </alternativeName>
    <alternativeName>
        <fullName evidence="12">UDP-N-acetylglucosamine enolpyruvyl transferase</fullName>
        <shortName evidence="12">EPT</shortName>
    </alternativeName>
</protein>
<evidence type="ECO:0000256" key="6">
    <source>
        <dbReference type="ARBA" id="ARBA00022960"/>
    </source>
</evidence>
<dbReference type="NCBIfam" id="NF009470">
    <property type="entry name" value="PRK12830.1"/>
    <property type="match status" value="1"/>
</dbReference>
<evidence type="ECO:0000256" key="1">
    <source>
        <dbReference type="ARBA" id="ARBA00004496"/>
    </source>
</evidence>
<reference evidence="14 15" key="1">
    <citation type="journal article" date="2012" name="PLoS ONE">
        <title>Complete Genome and Transcriptomes of Streptococcus parasanguinis FW213: Phylogenic Relations and Potential Virulence Mechanisms.</title>
        <authorList>
            <person name="Geng J."/>
            <person name="Chiu C.H."/>
            <person name="Tang P."/>
            <person name="Chen Y."/>
            <person name="Shieh H.R."/>
            <person name="Hu S."/>
            <person name="Chen Y.Y."/>
        </authorList>
    </citation>
    <scope>NUCLEOTIDE SEQUENCE [LARGE SCALE GENOMIC DNA]</scope>
    <source>
        <strain evidence="14 15">FW213</strain>
    </source>
</reference>
<evidence type="ECO:0000259" key="13">
    <source>
        <dbReference type="Pfam" id="PF00275"/>
    </source>
</evidence>
<dbReference type="EC" id="2.5.1.7" evidence="12"/>
<feature type="binding site" evidence="12">
    <location>
        <position position="100"/>
    </location>
    <ligand>
        <name>UDP-N-acetyl-alpha-D-glucosamine</name>
        <dbReference type="ChEBI" id="CHEBI:57705"/>
    </ligand>
</feature>
<evidence type="ECO:0000256" key="2">
    <source>
        <dbReference type="ARBA" id="ARBA00004752"/>
    </source>
</evidence>
<evidence type="ECO:0000256" key="11">
    <source>
        <dbReference type="ARBA" id="ARBA00047527"/>
    </source>
</evidence>
<keyword evidence="9 12" id="KW-0961">Cell wall biogenesis/degradation</keyword>
<dbReference type="GO" id="GO:0009252">
    <property type="term" value="P:peptidoglycan biosynthetic process"/>
    <property type="evidence" value="ECO:0007669"/>
    <property type="project" value="UniProtKB-UniRule"/>
</dbReference>